<name>A0AA37ULE4_9MYCO</name>
<reference evidence="9" key="4">
    <citation type="submission" date="2022-04" db="EMBL/GenBank/DDBJ databases">
        <authorList>
            <person name="Komine T."/>
            <person name="Fukano H."/>
            <person name="Wada S."/>
        </authorList>
    </citation>
    <scope>NUCLEOTIDE SEQUENCE</scope>
    <source>
        <strain evidence="9">NJB18185</strain>
    </source>
</reference>
<organism evidence="9 11">
    <name type="scientific">Mycobacterium montefiorense</name>
    <dbReference type="NCBI Taxonomy" id="154654"/>
    <lineage>
        <taxon>Bacteria</taxon>
        <taxon>Bacillati</taxon>
        <taxon>Actinomycetota</taxon>
        <taxon>Actinomycetes</taxon>
        <taxon>Mycobacteriales</taxon>
        <taxon>Mycobacteriaceae</taxon>
        <taxon>Mycobacterium</taxon>
        <taxon>Mycobacterium simiae complex</taxon>
    </lineage>
</organism>
<dbReference type="GO" id="GO:0070189">
    <property type="term" value="P:kynurenine metabolic process"/>
    <property type="evidence" value="ECO:0007669"/>
    <property type="project" value="TreeGrafter"/>
</dbReference>
<dbReference type="PANTHER" id="PTHR46028">
    <property type="entry name" value="KYNURENINE 3-MONOOXYGENASE"/>
    <property type="match status" value="1"/>
</dbReference>
<dbReference type="InterPro" id="IPR036188">
    <property type="entry name" value="FAD/NAD-bd_sf"/>
</dbReference>
<feature type="domain" description="FAD-binding" evidence="7">
    <location>
        <begin position="77"/>
        <end position="230"/>
    </location>
</feature>
<dbReference type="AlphaFoldDB" id="A0AA37ULE4"/>
<dbReference type="EMBL" id="BQYH01000002">
    <property type="protein sequence ID" value="GKU70225.1"/>
    <property type="molecule type" value="Genomic_DNA"/>
</dbReference>
<gene>
    <name evidence="8" type="ORF">MmonteBS_18350</name>
    <name evidence="9" type="ORF">NJB18185_00030</name>
</gene>
<evidence type="ECO:0000256" key="1">
    <source>
        <dbReference type="ARBA" id="ARBA00001974"/>
    </source>
</evidence>
<dbReference type="GO" id="GO:0004502">
    <property type="term" value="F:kynurenine 3-monooxygenase activity"/>
    <property type="evidence" value="ECO:0007669"/>
    <property type="project" value="TreeGrafter"/>
</dbReference>
<dbReference type="Gene3D" id="3.50.50.60">
    <property type="entry name" value="FAD/NAD(P)-binding domain"/>
    <property type="match status" value="1"/>
</dbReference>
<evidence type="ECO:0000256" key="4">
    <source>
        <dbReference type="ARBA" id="ARBA00022857"/>
    </source>
</evidence>
<comment type="cofactor">
    <cofactor evidence="1">
        <name>FAD</name>
        <dbReference type="ChEBI" id="CHEBI:57692"/>
    </cofactor>
</comment>
<dbReference type="InterPro" id="IPR002938">
    <property type="entry name" value="FAD-bd"/>
</dbReference>
<evidence type="ECO:0000313" key="11">
    <source>
        <dbReference type="Proteomes" id="UP001139505"/>
    </source>
</evidence>
<keyword evidence="5" id="KW-0560">Oxidoreductase</keyword>
<dbReference type="GO" id="GO:0071949">
    <property type="term" value="F:FAD binding"/>
    <property type="evidence" value="ECO:0007669"/>
    <property type="project" value="InterPro"/>
</dbReference>
<sequence length="284" mass="31630">MADQSQHELTGLDLIVFADGVHGLGQRKAKGQPGVSATSESRTPYLNLTVSEDAVKRSKLELNKIHFFPAPDDESLGIGLPNFNGTISLLIEAQVHTNHKGEEICPFTGQTPFSPYHSAFTKREDADRYLQAQNPQLVDVLKDLPDEQILNKRPNYFYESFIDSWRIGRRGVLVGDAGSCAPPWAGFGMNLACSHAADLAELIAQSTDLEAALKQYNKRRQKCTDVVKRVIREHGALLNSGIGSQRWRREQAIRDQRERTLGERSEYQIVAFDEQGLEELAGLA</sequence>
<keyword evidence="2" id="KW-0285">Flavoprotein</keyword>
<evidence type="ECO:0000313" key="9">
    <source>
        <dbReference type="EMBL" id="GKU70225.1"/>
    </source>
</evidence>
<evidence type="ECO:0000313" key="8">
    <source>
        <dbReference type="EMBL" id="GBG37463.1"/>
    </source>
</evidence>
<evidence type="ECO:0000256" key="2">
    <source>
        <dbReference type="ARBA" id="ARBA00022630"/>
    </source>
</evidence>
<evidence type="ECO:0000259" key="7">
    <source>
        <dbReference type="Pfam" id="PF01494"/>
    </source>
</evidence>
<proteinExistence type="predicted"/>
<reference evidence="8" key="1">
    <citation type="journal article" date="2018" name="Genome Announc.">
        <title>Draft Genome Sequence of Mycobacterium montefiorense Isolated from Japanese Black Salamander (Hynobius nigrescens).</title>
        <authorList>
            <person name="Fukano H."/>
            <person name="Yoshida M."/>
            <person name="Shimizu A."/>
            <person name="Iwao H."/>
            <person name="Katayama Y."/>
            <person name="Omatsu T."/>
            <person name="Mizutani T."/>
            <person name="Kurata O."/>
            <person name="Wada S."/>
            <person name="Hoshino Y."/>
        </authorList>
    </citation>
    <scope>NUCLEOTIDE SEQUENCE</scope>
    <source>
        <strain evidence="8">BS</strain>
    </source>
</reference>
<keyword evidence="4" id="KW-0521">NADP</keyword>
<evidence type="ECO:0000256" key="5">
    <source>
        <dbReference type="ARBA" id="ARBA00023002"/>
    </source>
</evidence>
<comment type="caution">
    <text evidence="9">The sequence shown here is derived from an EMBL/GenBank/DDBJ whole genome shotgun (WGS) entry which is preliminary data.</text>
</comment>
<evidence type="ECO:0000256" key="6">
    <source>
        <dbReference type="ARBA" id="ARBA00023033"/>
    </source>
</evidence>
<evidence type="ECO:0000313" key="10">
    <source>
        <dbReference type="Proteomes" id="UP000245060"/>
    </source>
</evidence>
<keyword evidence="6" id="KW-0503">Monooxygenase</keyword>
<dbReference type="Proteomes" id="UP000245060">
    <property type="component" value="Unassembled WGS sequence"/>
</dbReference>
<dbReference type="EMBL" id="BFCH01000011">
    <property type="protein sequence ID" value="GBG37463.1"/>
    <property type="molecule type" value="Genomic_DNA"/>
</dbReference>
<dbReference type="PANTHER" id="PTHR46028:SF2">
    <property type="entry name" value="KYNURENINE 3-MONOOXYGENASE"/>
    <property type="match status" value="1"/>
</dbReference>
<reference evidence="9" key="3">
    <citation type="journal article" date="2022" name="Microbiol. Resour. Announc.">
        <title>Draft Genome Sequences of Eight Mycobacterium montefiorense Strains Isolated from Salamanders in Captivity.</title>
        <authorList>
            <person name="Komine T."/>
            <person name="Ihara H."/>
            <person name="Fukano H."/>
            <person name="Hoshino Y."/>
            <person name="Kurata O."/>
            <person name="Wada S."/>
        </authorList>
    </citation>
    <scope>NUCLEOTIDE SEQUENCE</scope>
    <source>
        <strain evidence="9">NJB18185</strain>
    </source>
</reference>
<evidence type="ECO:0000256" key="3">
    <source>
        <dbReference type="ARBA" id="ARBA00022827"/>
    </source>
</evidence>
<dbReference type="Pfam" id="PF01494">
    <property type="entry name" value="FAD_binding_3"/>
    <property type="match status" value="1"/>
</dbReference>
<reference evidence="10" key="2">
    <citation type="submission" date="2018-04" db="EMBL/GenBank/DDBJ databases">
        <title>Draft genome sequence of Mycobacterium montefiorense isolated from Japanese black salamander.</title>
        <authorList>
            <person name="Fukano H."/>
            <person name="Yoshida M."/>
            <person name="Shimizu A."/>
            <person name="Iwao H."/>
            <person name="Kurata O."/>
            <person name="Katayama Y."/>
            <person name="Omatsu T."/>
            <person name="Mizutani T."/>
            <person name="Wada S."/>
            <person name="Hoshino Y."/>
        </authorList>
    </citation>
    <scope>NUCLEOTIDE SEQUENCE [LARGE SCALE GENOMIC DNA]</scope>
    <source>
        <strain evidence="10">BS</strain>
    </source>
</reference>
<accession>A0AA37ULE4</accession>
<keyword evidence="3" id="KW-0274">FAD</keyword>
<protein>
    <recommendedName>
        <fullName evidence="7">FAD-binding domain-containing protein</fullName>
    </recommendedName>
</protein>
<dbReference type="Proteomes" id="UP001139505">
    <property type="component" value="Unassembled WGS sequence"/>
</dbReference>
<keyword evidence="10" id="KW-1185">Reference proteome</keyword>
<dbReference type="SUPFAM" id="SSF51905">
    <property type="entry name" value="FAD/NAD(P)-binding domain"/>
    <property type="match status" value="1"/>
</dbReference>